<evidence type="ECO:0000256" key="2">
    <source>
        <dbReference type="ARBA" id="ARBA00022454"/>
    </source>
</evidence>
<feature type="region of interest" description="Disordered" evidence="9">
    <location>
        <begin position="279"/>
        <end position="304"/>
    </location>
</feature>
<keyword evidence="2" id="KW-0158">Chromosome</keyword>
<dbReference type="GO" id="GO:0008270">
    <property type="term" value="F:zinc ion binding"/>
    <property type="evidence" value="ECO:0007669"/>
    <property type="project" value="InterPro"/>
</dbReference>
<feature type="domain" description="Pre-SET" evidence="11">
    <location>
        <begin position="936"/>
        <end position="996"/>
    </location>
</feature>
<dbReference type="InterPro" id="IPR036987">
    <property type="entry name" value="SRA-YDG_sf"/>
</dbReference>
<feature type="domain" description="SET" evidence="10">
    <location>
        <begin position="999"/>
        <end position="1135"/>
    </location>
</feature>
<dbReference type="InterPro" id="IPR046341">
    <property type="entry name" value="SET_dom_sf"/>
</dbReference>
<dbReference type="InterPro" id="IPR025794">
    <property type="entry name" value="H3-K9-MeTrfase_plant"/>
</dbReference>
<evidence type="ECO:0000256" key="5">
    <source>
        <dbReference type="ARBA" id="ARBA00022691"/>
    </source>
</evidence>
<proteinExistence type="predicted"/>
<evidence type="ECO:0008006" key="16">
    <source>
        <dbReference type="Google" id="ProtNLM"/>
    </source>
</evidence>
<comment type="caution">
    <text evidence="14">The sequence shown here is derived from an EMBL/GenBank/DDBJ whole genome shotgun (WGS) entry which is preliminary data.</text>
</comment>
<keyword evidence="15" id="KW-1185">Reference proteome</keyword>
<comment type="subcellular location">
    <subcellularLocation>
        <location evidence="1">Chromosome</location>
    </subcellularLocation>
    <subcellularLocation>
        <location evidence="8">Nucleus</location>
    </subcellularLocation>
</comment>
<dbReference type="InterPro" id="IPR003105">
    <property type="entry name" value="SRA_YDG"/>
</dbReference>
<dbReference type="PROSITE" id="PS50280">
    <property type="entry name" value="SET"/>
    <property type="match status" value="1"/>
</dbReference>
<evidence type="ECO:0000313" key="15">
    <source>
        <dbReference type="Proteomes" id="UP000275267"/>
    </source>
</evidence>
<dbReference type="GO" id="GO:0005634">
    <property type="term" value="C:nucleus"/>
    <property type="evidence" value="ECO:0007669"/>
    <property type="project" value="UniProtKB-SubCell"/>
</dbReference>
<dbReference type="PROSITE" id="PS51015">
    <property type="entry name" value="YDG"/>
    <property type="match status" value="1"/>
</dbReference>
<evidence type="ECO:0000256" key="9">
    <source>
        <dbReference type="SAM" id="MobiDB-lite"/>
    </source>
</evidence>
<gene>
    <name evidence="14" type="ORF">C2845_PM13G11580</name>
</gene>
<evidence type="ECO:0000256" key="4">
    <source>
        <dbReference type="ARBA" id="ARBA00022679"/>
    </source>
</evidence>
<dbReference type="InterPro" id="IPR001214">
    <property type="entry name" value="SET_dom"/>
</dbReference>
<dbReference type="Gene3D" id="2.30.280.10">
    <property type="entry name" value="SRA-YDG"/>
    <property type="match status" value="1"/>
</dbReference>
<feature type="domain" description="Post-SET" evidence="12">
    <location>
        <begin position="1149"/>
        <end position="1165"/>
    </location>
</feature>
<keyword evidence="6" id="KW-0156">Chromatin regulator</keyword>
<dbReference type="SMART" id="SM00317">
    <property type="entry name" value="SET"/>
    <property type="match status" value="1"/>
</dbReference>
<dbReference type="PANTHER" id="PTHR45660">
    <property type="entry name" value="HISTONE-LYSINE N-METHYLTRANSFERASE SETMAR"/>
    <property type="match status" value="1"/>
</dbReference>
<keyword evidence="5" id="KW-0949">S-adenosyl-L-methionine</keyword>
<protein>
    <recommendedName>
        <fullName evidence="16">Histone-lysine N-methyltransferase, H3 lysine-9 specific SUVH5-like</fullName>
    </recommendedName>
</protein>
<feature type="compositionally biased region" description="Polar residues" evidence="9">
    <location>
        <begin position="324"/>
        <end position="339"/>
    </location>
</feature>
<dbReference type="SUPFAM" id="SSF82199">
    <property type="entry name" value="SET domain"/>
    <property type="match status" value="1"/>
</dbReference>
<dbReference type="AlphaFoldDB" id="A0A3L6RJM9"/>
<dbReference type="GO" id="GO:0005694">
    <property type="term" value="C:chromosome"/>
    <property type="evidence" value="ECO:0007669"/>
    <property type="project" value="UniProtKB-SubCell"/>
</dbReference>
<dbReference type="InterPro" id="IPR003616">
    <property type="entry name" value="Post-SET_dom"/>
</dbReference>
<evidence type="ECO:0000256" key="6">
    <source>
        <dbReference type="ARBA" id="ARBA00022853"/>
    </source>
</evidence>
<evidence type="ECO:0000259" key="11">
    <source>
        <dbReference type="PROSITE" id="PS50867"/>
    </source>
</evidence>
<dbReference type="InterPro" id="IPR015947">
    <property type="entry name" value="PUA-like_sf"/>
</dbReference>
<feature type="compositionally biased region" description="Basic residues" evidence="9">
    <location>
        <begin position="122"/>
        <end position="135"/>
    </location>
</feature>
<keyword evidence="4" id="KW-0808">Transferase</keyword>
<dbReference type="GO" id="GO:0003690">
    <property type="term" value="F:double-stranded DNA binding"/>
    <property type="evidence" value="ECO:0007669"/>
    <property type="project" value="TreeGrafter"/>
</dbReference>
<dbReference type="GO" id="GO:0042054">
    <property type="term" value="F:histone methyltransferase activity"/>
    <property type="evidence" value="ECO:0007669"/>
    <property type="project" value="InterPro"/>
</dbReference>
<evidence type="ECO:0000256" key="8">
    <source>
        <dbReference type="PROSITE-ProRule" id="PRU00358"/>
    </source>
</evidence>
<dbReference type="InterPro" id="IPR051357">
    <property type="entry name" value="H3K9_HMTase_SUVAR3-9"/>
</dbReference>
<feature type="compositionally biased region" description="Pro residues" evidence="9">
    <location>
        <begin position="32"/>
        <end position="53"/>
    </location>
</feature>
<evidence type="ECO:0000259" key="12">
    <source>
        <dbReference type="PROSITE" id="PS50868"/>
    </source>
</evidence>
<dbReference type="PROSITE" id="PS51575">
    <property type="entry name" value="SAM_MT43_SUVAR39_2"/>
    <property type="match status" value="1"/>
</dbReference>
<dbReference type="OrthoDB" id="5792673at2759"/>
<feature type="compositionally biased region" description="Polar residues" evidence="9">
    <location>
        <begin position="291"/>
        <end position="304"/>
    </location>
</feature>
<evidence type="ECO:0000259" key="13">
    <source>
        <dbReference type="PROSITE" id="PS51015"/>
    </source>
</evidence>
<evidence type="ECO:0000256" key="7">
    <source>
        <dbReference type="ARBA" id="ARBA00023242"/>
    </source>
</evidence>
<evidence type="ECO:0000259" key="10">
    <source>
        <dbReference type="PROSITE" id="PS50280"/>
    </source>
</evidence>
<dbReference type="Proteomes" id="UP000275267">
    <property type="component" value="Unassembled WGS sequence"/>
</dbReference>
<keyword evidence="3" id="KW-0489">Methyltransferase</keyword>
<name>A0A3L6RJM9_PANMI</name>
<evidence type="ECO:0000256" key="1">
    <source>
        <dbReference type="ARBA" id="ARBA00004286"/>
    </source>
</evidence>
<dbReference type="PANTHER" id="PTHR45660:SF11">
    <property type="entry name" value="OS08G0400200 PROTEIN"/>
    <property type="match status" value="1"/>
</dbReference>
<dbReference type="Pfam" id="PF02182">
    <property type="entry name" value="SAD_SRA"/>
    <property type="match status" value="1"/>
</dbReference>
<feature type="region of interest" description="Disordered" evidence="9">
    <location>
        <begin position="1"/>
        <end position="161"/>
    </location>
</feature>
<feature type="compositionally biased region" description="Gly residues" evidence="9">
    <location>
        <begin position="55"/>
        <end position="70"/>
    </location>
</feature>
<accession>A0A3L6RJM9</accession>
<dbReference type="Pfam" id="PF05033">
    <property type="entry name" value="Pre-SET"/>
    <property type="match status" value="1"/>
</dbReference>
<keyword evidence="7 8" id="KW-0539">Nucleus</keyword>
<dbReference type="PROSITE" id="PS50867">
    <property type="entry name" value="PRE_SET"/>
    <property type="match status" value="1"/>
</dbReference>
<dbReference type="GO" id="GO:0032259">
    <property type="term" value="P:methylation"/>
    <property type="evidence" value="ECO:0007669"/>
    <property type="project" value="UniProtKB-KW"/>
</dbReference>
<evidence type="ECO:0000256" key="3">
    <source>
        <dbReference type="ARBA" id="ARBA00022603"/>
    </source>
</evidence>
<dbReference type="Pfam" id="PF00856">
    <property type="entry name" value="SET"/>
    <property type="match status" value="1"/>
</dbReference>
<feature type="domain" description="YDG" evidence="13">
    <location>
        <begin position="715"/>
        <end position="866"/>
    </location>
</feature>
<dbReference type="EMBL" id="PQIB02000008">
    <property type="protein sequence ID" value="RLN04272.1"/>
    <property type="molecule type" value="Genomic_DNA"/>
</dbReference>
<feature type="compositionally biased region" description="Low complexity" evidence="9">
    <location>
        <begin position="136"/>
        <end position="146"/>
    </location>
</feature>
<reference evidence="15" key="1">
    <citation type="journal article" date="2019" name="Nat. Commun.">
        <title>The genome of broomcorn millet.</title>
        <authorList>
            <person name="Zou C."/>
            <person name="Miki D."/>
            <person name="Li D."/>
            <person name="Tang Q."/>
            <person name="Xiao L."/>
            <person name="Rajput S."/>
            <person name="Deng P."/>
            <person name="Jia W."/>
            <person name="Huang R."/>
            <person name="Zhang M."/>
            <person name="Sun Y."/>
            <person name="Hu J."/>
            <person name="Fu X."/>
            <person name="Schnable P.S."/>
            <person name="Li F."/>
            <person name="Zhang H."/>
            <person name="Feng B."/>
            <person name="Zhu X."/>
            <person name="Liu R."/>
            <person name="Schnable J.C."/>
            <person name="Zhu J.-K."/>
            <person name="Zhang H."/>
        </authorList>
    </citation>
    <scope>NUCLEOTIDE SEQUENCE [LARGE SCALE GENOMIC DNA]</scope>
</reference>
<feature type="region of interest" description="Disordered" evidence="9">
    <location>
        <begin position="320"/>
        <end position="364"/>
    </location>
</feature>
<evidence type="ECO:0000313" key="14">
    <source>
        <dbReference type="EMBL" id="RLN04272.1"/>
    </source>
</evidence>
<dbReference type="STRING" id="4540.A0A3L6RJM9"/>
<dbReference type="InterPro" id="IPR007728">
    <property type="entry name" value="Pre-SET_dom"/>
</dbReference>
<feature type="compositionally biased region" description="Polar residues" evidence="9">
    <location>
        <begin position="351"/>
        <end position="361"/>
    </location>
</feature>
<organism evidence="14 15">
    <name type="scientific">Panicum miliaceum</name>
    <name type="common">Proso millet</name>
    <name type="synonym">Broomcorn millet</name>
    <dbReference type="NCBI Taxonomy" id="4540"/>
    <lineage>
        <taxon>Eukaryota</taxon>
        <taxon>Viridiplantae</taxon>
        <taxon>Streptophyta</taxon>
        <taxon>Embryophyta</taxon>
        <taxon>Tracheophyta</taxon>
        <taxon>Spermatophyta</taxon>
        <taxon>Magnoliopsida</taxon>
        <taxon>Liliopsida</taxon>
        <taxon>Poales</taxon>
        <taxon>Poaceae</taxon>
        <taxon>PACMAD clade</taxon>
        <taxon>Panicoideae</taxon>
        <taxon>Panicodae</taxon>
        <taxon>Paniceae</taxon>
        <taxon>Panicinae</taxon>
        <taxon>Panicum</taxon>
        <taxon>Panicum sect. Panicum</taxon>
    </lineage>
</organism>
<dbReference type="Gene3D" id="2.170.270.10">
    <property type="entry name" value="SET domain"/>
    <property type="match status" value="1"/>
</dbReference>
<sequence>MDFYAARLDDDAARKGRPLGPPPRADGRRGLPPLPPPRRHPLPPPPRRLPAPRPRGGGGGAGDTRRGGGLAESEVANRARPRLLEGMRRTSRASRSARLRPGSPLLWCRGRKRREAEPAAPRRGRTRRPSGRRSPRGGSSRPVAGGTRLLRSPAPTPVHGSEMLVPAAVPLYGKARTVPCLERRLPVLQVRVRWRRFLQRLLMVQWRAGAIVVQPQRQCRAGETEQGVVNWGGRSYCQLRLCKQSRWCLSPNAASPPGCGKDAVLPVLVGGGIGEVQLPSESGAADGDLSVPQNVPSQHNDTIDGTVQDDVLEEGEIPPEVMDQESQVSTSDTLQNSSACRHGPSAEISAAETSVMQSSNDKAGGDTLQCLERRSSCLVAKEVEVMHVGSSCNGVVECLAQDSSKQSLMCKSVSESASMNRASSLAAGVSGDGTTMTSVTVHDSTADRREASVPELSVVDASVMQPSNEKTGGNTLPCEEKGSSWLVAKDVEVMNQSIGSSSNIVAESLAEDSSKQDMMGKRVSETATMKIVFTPRKVVRLTKNLHKEETEHGRSVIINRINDTVERTTDQVMQVHTSSDKFLMTQEKEAATTRVFFGPRKKVKVKAPAHLRMKIASTCALGSKGKLNDEVASNLDDDDILKALVVHEGKLELYLKNSSGLPSASGQQYGSQDADARSKFKMLCRSFTEIRRIDLEADKVIRKLPGFIKHDPIVGQVPGVEVGDEFLYRVQLAIVGLHRVYQGGIDTTTHRNGERIAISIVASGGYPDELPWSGELIYTGSGGKPAGKKYVEDQKLERGNLALKNCIKTKTPVRVIHGFKVQNTEGGSHSRAKQISTFTYDGLYRVVDFWMHGRPGSRVFKYKLRKIPGQPELPMHIAKGMRKSRTRSGLCMVDISQGKEGTPICVINTIDDVQPTPFRYITRIKYPSGLTKIRHQGCDCTNGCSDSASCACTVKNGGEIPFNLNGAIVNEKPLIFECGPFCKCPPSCQNRVSQHGMKIPLEVFRTTKTGWGVRSLRSISSGSFICEYVGELLYGKEADKRRNSDYLFDIGLNCGDGLLSTVSGLNSSSSCSQVMEDVGFTVDAAEYGNIGRFINHSCSPTQNVLWDHDDKRLPHIMFCAAETIPPLQELTYDYNYEINHVQDANGGIKFKVCQCGSPQCSGRLY</sequence>
<dbReference type="SUPFAM" id="SSF88697">
    <property type="entry name" value="PUA domain-like"/>
    <property type="match status" value="1"/>
</dbReference>
<dbReference type="SMART" id="SM00468">
    <property type="entry name" value="PreSET"/>
    <property type="match status" value="1"/>
</dbReference>
<dbReference type="SMART" id="SM00466">
    <property type="entry name" value="SRA"/>
    <property type="match status" value="1"/>
</dbReference>
<dbReference type="PROSITE" id="PS50868">
    <property type="entry name" value="POST_SET"/>
    <property type="match status" value="1"/>
</dbReference>
<feature type="compositionally biased region" description="Basic residues" evidence="9">
    <location>
        <begin position="89"/>
        <end position="98"/>
    </location>
</feature>